<name>A0ABT9ADF8_9BACT</name>
<evidence type="ECO:0000313" key="1">
    <source>
        <dbReference type="EMBL" id="MDO7847457.1"/>
    </source>
</evidence>
<dbReference type="RefSeq" id="WP_305012133.1">
    <property type="nucleotide sequence ID" value="NZ_JAUQSX010000006.1"/>
</dbReference>
<gene>
    <name evidence="1" type="ORF">Q5H92_13890</name>
</gene>
<keyword evidence="2" id="KW-1185">Reference proteome</keyword>
<dbReference type="Proteomes" id="UP001167796">
    <property type="component" value="Unassembled WGS sequence"/>
</dbReference>
<comment type="caution">
    <text evidence="1">The sequence shown here is derived from an EMBL/GenBank/DDBJ whole genome shotgun (WGS) entry which is preliminary data.</text>
</comment>
<dbReference type="Pfam" id="PF04883">
    <property type="entry name" value="HK97-gp10_like"/>
    <property type="match status" value="1"/>
</dbReference>
<evidence type="ECO:0000313" key="2">
    <source>
        <dbReference type="Proteomes" id="UP001167796"/>
    </source>
</evidence>
<reference evidence="1" key="1">
    <citation type="submission" date="2023-07" db="EMBL/GenBank/DDBJ databases">
        <authorList>
            <person name="Kim M.K."/>
        </authorList>
    </citation>
    <scope>NUCLEOTIDE SEQUENCE</scope>
    <source>
        <strain evidence="1">M29</strain>
    </source>
</reference>
<dbReference type="InterPro" id="IPR010064">
    <property type="entry name" value="HK97-gp10_tail"/>
</dbReference>
<dbReference type="EMBL" id="JAUQSX010000006">
    <property type="protein sequence ID" value="MDO7847457.1"/>
    <property type="molecule type" value="Genomic_DNA"/>
</dbReference>
<proteinExistence type="predicted"/>
<sequence>MAITTKLVGVESLLAKLRAYATNAPLRVQAAVTASLEQMETDAKALAPVDSGQLRDSIHANPSGRLAGSVTVGVDYAKWVELGSGRNAPQPFLYPAYHRNKTAFLASLKQALKFRP</sequence>
<accession>A0ABT9ADF8</accession>
<organism evidence="1 2">
    <name type="scientific">Hymenobacter mellowenesis</name>
    <dbReference type="NCBI Taxonomy" id="3063995"/>
    <lineage>
        <taxon>Bacteria</taxon>
        <taxon>Pseudomonadati</taxon>
        <taxon>Bacteroidota</taxon>
        <taxon>Cytophagia</taxon>
        <taxon>Cytophagales</taxon>
        <taxon>Hymenobacteraceae</taxon>
        <taxon>Hymenobacter</taxon>
    </lineage>
</organism>
<protein>
    <submittedName>
        <fullName evidence="1">HK97 gp10 family phage protein</fullName>
    </submittedName>
</protein>
<dbReference type="NCBIfam" id="TIGR01725">
    <property type="entry name" value="phge_HK97_gp10"/>
    <property type="match status" value="1"/>
</dbReference>